<proteinExistence type="predicted"/>
<dbReference type="Gene3D" id="3.40.395.10">
    <property type="entry name" value="Adenoviral Proteinase, Chain A"/>
    <property type="match status" value="1"/>
</dbReference>
<feature type="compositionally biased region" description="Low complexity" evidence="1">
    <location>
        <begin position="255"/>
        <end position="270"/>
    </location>
</feature>
<feature type="region of interest" description="Disordered" evidence="1">
    <location>
        <begin position="224"/>
        <end position="271"/>
    </location>
</feature>
<evidence type="ECO:0000313" key="2">
    <source>
        <dbReference type="EMBL" id="GEW84503.1"/>
    </source>
</evidence>
<accession>A0A699H2L8</accession>
<organism evidence="2">
    <name type="scientific">Tanacetum cinerariifolium</name>
    <name type="common">Dalmatian daisy</name>
    <name type="synonym">Chrysanthemum cinerariifolium</name>
    <dbReference type="NCBI Taxonomy" id="118510"/>
    <lineage>
        <taxon>Eukaryota</taxon>
        <taxon>Viridiplantae</taxon>
        <taxon>Streptophyta</taxon>
        <taxon>Embryophyta</taxon>
        <taxon>Tracheophyta</taxon>
        <taxon>Spermatophyta</taxon>
        <taxon>Magnoliopsida</taxon>
        <taxon>eudicotyledons</taxon>
        <taxon>Gunneridae</taxon>
        <taxon>Pentapetalae</taxon>
        <taxon>asterids</taxon>
        <taxon>campanulids</taxon>
        <taxon>Asterales</taxon>
        <taxon>Asteraceae</taxon>
        <taxon>Asteroideae</taxon>
        <taxon>Anthemideae</taxon>
        <taxon>Anthemidinae</taxon>
        <taxon>Tanacetum</taxon>
    </lineage>
</organism>
<comment type="caution">
    <text evidence="2">The sequence shown here is derived from an EMBL/GenBank/DDBJ whole genome shotgun (WGS) entry which is preliminary data.</text>
</comment>
<feature type="compositionally biased region" description="Pro residues" evidence="1">
    <location>
        <begin position="228"/>
        <end position="237"/>
    </location>
</feature>
<dbReference type="EMBL" id="BKCJ010076663">
    <property type="protein sequence ID" value="GEW84503.1"/>
    <property type="molecule type" value="Genomic_DNA"/>
</dbReference>
<evidence type="ECO:0008006" key="3">
    <source>
        <dbReference type="Google" id="ProtNLM"/>
    </source>
</evidence>
<reference evidence="2" key="1">
    <citation type="journal article" date="2019" name="Sci. Rep.">
        <title>Draft genome of Tanacetum cinerariifolium, the natural source of mosquito coil.</title>
        <authorList>
            <person name="Yamashiro T."/>
            <person name="Shiraishi A."/>
            <person name="Satake H."/>
            <person name="Nakayama K."/>
        </authorList>
    </citation>
    <scope>NUCLEOTIDE SEQUENCE</scope>
</reference>
<dbReference type="AlphaFoldDB" id="A0A699H2L8"/>
<gene>
    <name evidence="2" type="ORF">Tci_256479</name>
</gene>
<name>A0A699H2L8_TANCI</name>
<feature type="compositionally biased region" description="Low complexity" evidence="1">
    <location>
        <begin position="238"/>
        <end position="248"/>
    </location>
</feature>
<protein>
    <recommendedName>
        <fullName evidence="3">Xylulose kinase-1</fullName>
    </recommendedName>
</protein>
<evidence type="ECO:0000256" key="1">
    <source>
        <dbReference type="SAM" id="MobiDB-lite"/>
    </source>
</evidence>
<sequence length="1006" mass="113000">MTLTFADTHNMITYLTKSDVSEGFNQIIDFLNASSIKYALTVNPNIYVSRIKQFWTSVAVKKVNDVMRLQALVDKKRVIITKATIRDAFRLDDAEGIECLPNEEIFIELARMGYENPSTKLTFYKAFFLEPMEVENLTFQSDLSSHTTKYSSPALTQKVFDNIRKVGKGCSRVETPLFAGMIVKQPVGEGVSDVNVENVSAGVVAEGDVSAADDVVSTAVEEPFILSPTPPTPPPQPSQDQPSISQLQLTPPQSPHAQPQSPQHQPQSSQDAGISMDLFQNLLDTCTTLTRKVEHLKQDKERMIADMDADVDVILEDAKEVVVEKSADVEENPAELQEVVEVVTTAKLITEVVTAASAIITAVALQLTTAAALTLTTAPNAARRRKRVVIRDPEETATPSTIIHSEAKSKDKGKGILRKQKEDNAVKRYPTLKRKPQTEAQARKNMMIYLRNVVGFKMDYFKGTTYDDIRPIFKKKFNSNVAFLLKTKEQMDEEDSRALKRLSESQNDKTAKKQKLDEELKIKTKIKLVEQRRKLDVQLALRRSGRFRGQRQIVEENTMDEAINVHEKDSDDDFVAVTNPSKQVTGSKGGRKSNRLMCKQPVVEENTIDEAINVHEEDSDDDFKPVRYPMKQASGSTATAVKWTKGMIISRSPDSADVMKGKPANVATKDTCADTEARPSKMIYADGVQCKSLPMARRHLPTSAWSAEVLKERESEEIASGGFGFGEKEGPFVEEDENREIRSGDESANRWWQWGHNSFQTGNSSAIMGKSGEIDKAKVLETAERVTSAKLKEYLNFNERLRNASSPLRAFLPTFVVTKEFENAKLSADARYSLIKEYMQKAIVKDQRWMNFKDVELVFIPVSNKGYQFMEVFNLKTDDVCILEYKKDDKAETKIHTKPNKKHADFGRYLTTVGHTKASAIFTTTLNFMRMKCQSKSKSANWGVYAIRHMETYMGNIKEKCECGLDVDGRKHTSQINKLRVKYAAKILLSGCNIHHKKVGDLLNGK</sequence>